<evidence type="ECO:0000313" key="4">
    <source>
        <dbReference type="Proteomes" id="UP000045706"/>
    </source>
</evidence>
<proteinExistence type="predicted"/>
<accession>A0A0G4LV64</accession>
<evidence type="ECO:0000313" key="2">
    <source>
        <dbReference type="EMBL" id="CRK25872.1"/>
    </source>
</evidence>
<dbReference type="PANTHER" id="PTHR38567">
    <property type="entry name" value="DUF4291 DOMAIN-CONTAINING PROTEIN"/>
    <property type="match status" value="1"/>
</dbReference>
<dbReference type="EMBL" id="CVQH01011558">
    <property type="protein sequence ID" value="CRK20375.1"/>
    <property type="molecule type" value="Genomic_DNA"/>
</dbReference>
<evidence type="ECO:0000313" key="3">
    <source>
        <dbReference type="Proteomes" id="UP000044602"/>
    </source>
</evidence>
<gene>
    <name evidence="1" type="ORF">BN1708_012840</name>
    <name evidence="2" type="ORF">BN1723_013727</name>
</gene>
<keyword evidence="3" id="KW-1185">Reference proteome</keyword>
<dbReference type="Proteomes" id="UP000044602">
    <property type="component" value="Unassembled WGS sequence"/>
</dbReference>
<dbReference type="InterPro" id="IPR025633">
    <property type="entry name" value="DUF4291"/>
</dbReference>
<dbReference type="STRING" id="100787.A0A0G4LV64"/>
<dbReference type="Proteomes" id="UP000045706">
    <property type="component" value="Unassembled WGS sequence"/>
</dbReference>
<dbReference type="PANTHER" id="PTHR38567:SF1">
    <property type="entry name" value="DUF4291 DOMAIN-CONTAINING PROTEIN"/>
    <property type="match status" value="1"/>
</dbReference>
<organism evidence="2 4">
    <name type="scientific">Verticillium longisporum</name>
    <name type="common">Verticillium dahliae var. longisporum</name>
    <dbReference type="NCBI Taxonomy" id="100787"/>
    <lineage>
        <taxon>Eukaryota</taxon>
        <taxon>Fungi</taxon>
        <taxon>Dikarya</taxon>
        <taxon>Ascomycota</taxon>
        <taxon>Pezizomycotina</taxon>
        <taxon>Sordariomycetes</taxon>
        <taxon>Hypocreomycetidae</taxon>
        <taxon>Glomerellales</taxon>
        <taxon>Plectosphaerellaceae</taxon>
        <taxon>Verticillium</taxon>
    </lineage>
</organism>
<name>A0A0G4LV64_VERLO</name>
<evidence type="ECO:0000313" key="1">
    <source>
        <dbReference type="EMBL" id="CRK20375.1"/>
    </source>
</evidence>
<sequence>MTALDRGSPTPPRQIRADFDDTTITLYQAYSAAIAEPAVVAQKLTAAPSFKPTRMTWVKPSWAWMLYRAGYSFKDAGQERILALKMRHADFLALLRRGVLAPQATTAEGEVRVQWDPERTVRLGKLPHRSIQIGIPRGLSRQWADEWVVGIEDVTDRARKLKEVLDTRPGVSNAELLEMGLIPEERVFQVPEDVIRRLCMDETHPVKPEGRA</sequence>
<protein>
    <recommendedName>
        <fullName evidence="5">ATP-dependent RNA helicase DHX8</fullName>
    </recommendedName>
</protein>
<dbReference type="AlphaFoldDB" id="A0A0G4LV64"/>
<reference evidence="3 4" key="1">
    <citation type="submission" date="2015-05" db="EMBL/GenBank/DDBJ databases">
        <authorList>
            <person name="Fogelqvist Johan"/>
        </authorList>
    </citation>
    <scope>NUCLEOTIDE SEQUENCE [LARGE SCALE GENOMIC DNA]</scope>
    <source>
        <strain evidence="1">VL1</strain>
        <strain evidence="2">VL2</strain>
    </source>
</reference>
<dbReference type="EMBL" id="CVQI01018668">
    <property type="protein sequence ID" value="CRK25872.1"/>
    <property type="molecule type" value="Genomic_DNA"/>
</dbReference>
<dbReference type="Pfam" id="PF14124">
    <property type="entry name" value="DUF4291"/>
    <property type="match status" value="1"/>
</dbReference>
<evidence type="ECO:0008006" key="5">
    <source>
        <dbReference type="Google" id="ProtNLM"/>
    </source>
</evidence>